<evidence type="ECO:0000313" key="1">
    <source>
        <dbReference type="EMBL" id="KAH3813483.1"/>
    </source>
</evidence>
<reference evidence="1" key="2">
    <citation type="submission" date="2020-11" db="EMBL/GenBank/DDBJ databases">
        <authorList>
            <person name="McCartney M.A."/>
            <person name="Auch B."/>
            <person name="Kono T."/>
            <person name="Mallez S."/>
            <person name="Becker A."/>
            <person name="Gohl D.M."/>
            <person name="Silverstein K.A.T."/>
            <person name="Koren S."/>
            <person name="Bechman K.B."/>
            <person name="Herman A."/>
            <person name="Abrahante J.E."/>
            <person name="Garbe J."/>
        </authorList>
    </citation>
    <scope>NUCLEOTIDE SEQUENCE</scope>
    <source>
        <strain evidence="1">Duluth1</strain>
        <tissue evidence="1">Whole animal</tissue>
    </source>
</reference>
<proteinExistence type="predicted"/>
<dbReference type="AlphaFoldDB" id="A0A9D4JLR4"/>
<keyword evidence="2" id="KW-1185">Reference proteome</keyword>
<evidence type="ECO:0000313" key="2">
    <source>
        <dbReference type="Proteomes" id="UP000828390"/>
    </source>
</evidence>
<dbReference type="EMBL" id="JAIWYP010000006">
    <property type="protein sequence ID" value="KAH3813483.1"/>
    <property type="molecule type" value="Genomic_DNA"/>
</dbReference>
<name>A0A9D4JLR4_DREPO</name>
<comment type="caution">
    <text evidence="1">The sequence shown here is derived from an EMBL/GenBank/DDBJ whole genome shotgun (WGS) entry which is preliminary data.</text>
</comment>
<sequence>MIGFSVSFHASNYDQKEHADRGARVGNFLGPALVDRLRFDNVPGGRFWYNA</sequence>
<dbReference type="Proteomes" id="UP000828390">
    <property type="component" value="Unassembled WGS sequence"/>
</dbReference>
<reference evidence="1" key="1">
    <citation type="journal article" date="2019" name="bioRxiv">
        <title>The Genome of the Zebra Mussel, Dreissena polymorpha: A Resource for Invasive Species Research.</title>
        <authorList>
            <person name="McCartney M.A."/>
            <person name="Auch B."/>
            <person name="Kono T."/>
            <person name="Mallez S."/>
            <person name="Zhang Y."/>
            <person name="Obille A."/>
            <person name="Becker A."/>
            <person name="Abrahante J.E."/>
            <person name="Garbe J."/>
            <person name="Badalamenti J.P."/>
            <person name="Herman A."/>
            <person name="Mangelson H."/>
            <person name="Liachko I."/>
            <person name="Sullivan S."/>
            <person name="Sone E.D."/>
            <person name="Koren S."/>
            <person name="Silverstein K.A.T."/>
            <person name="Beckman K.B."/>
            <person name="Gohl D.M."/>
        </authorList>
    </citation>
    <scope>NUCLEOTIDE SEQUENCE</scope>
    <source>
        <strain evidence="1">Duluth1</strain>
        <tissue evidence="1">Whole animal</tissue>
    </source>
</reference>
<organism evidence="1 2">
    <name type="scientific">Dreissena polymorpha</name>
    <name type="common">Zebra mussel</name>
    <name type="synonym">Mytilus polymorpha</name>
    <dbReference type="NCBI Taxonomy" id="45954"/>
    <lineage>
        <taxon>Eukaryota</taxon>
        <taxon>Metazoa</taxon>
        <taxon>Spiralia</taxon>
        <taxon>Lophotrochozoa</taxon>
        <taxon>Mollusca</taxon>
        <taxon>Bivalvia</taxon>
        <taxon>Autobranchia</taxon>
        <taxon>Heteroconchia</taxon>
        <taxon>Euheterodonta</taxon>
        <taxon>Imparidentia</taxon>
        <taxon>Neoheterodontei</taxon>
        <taxon>Myida</taxon>
        <taxon>Dreissenoidea</taxon>
        <taxon>Dreissenidae</taxon>
        <taxon>Dreissena</taxon>
    </lineage>
</organism>
<accession>A0A9D4JLR4</accession>
<protein>
    <submittedName>
        <fullName evidence="1">Uncharacterized protein</fullName>
    </submittedName>
</protein>
<gene>
    <name evidence="1" type="ORF">DPMN_141944</name>
</gene>